<keyword evidence="1" id="KW-1133">Transmembrane helix</keyword>
<accession>A0A841ML75</accession>
<protein>
    <submittedName>
        <fullName evidence="2">Putative membrane protein</fullName>
    </submittedName>
</protein>
<dbReference type="Proteomes" id="UP000588604">
    <property type="component" value="Unassembled WGS sequence"/>
</dbReference>
<dbReference type="InterPro" id="IPR007462">
    <property type="entry name" value="COV1-like"/>
</dbReference>
<keyword evidence="1" id="KW-0472">Membrane</keyword>
<evidence type="ECO:0000313" key="2">
    <source>
        <dbReference type="EMBL" id="MBB6328190.1"/>
    </source>
</evidence>
<gene>
    <name evidence="2" type="ORF">FHS59_003833</name>
</gene>
<dbReference type="Pfam" id="PF04367">
    <property type="entry name" value="DUF502"/>
    <property type="match status" value="1"/>
</dbReference>
<dbReference type="RefSeq" id="WP_184496963.1">
    <property type="nucleotide sequence ID" value="NZ_JACIJO010000003.1"/>
</dbReference>
<proteinExistence type="predicted"/>
<reference evidence="2 3" key="1">
    <citation type="submission" date="2020-08" db="EMBL/GenBank/DDBJ databases">
        <title>Genomic Encyclopedia of Type Strains, Phase IV (KMG-IV): sequencing the most valuable type-strain genomes for metagenomic binning, comparative biology and taxonomic classification.</title>
        <authorList>
            <person name="Goeker M."/>
        </authorList>
    </citation>
    <scope>NUCLEOTIDE SEQUENCE [LARGE SCALE GENOMIC DNA]</scope>
    <source>
        <strain evidence="2 3">DSM 102044</strain>
    </source>
</reference>
<evidence type="ECO:0000256" key="1">
    <source>
        <dbReference type="SAM" id="Phobius"/>
    </source>
</evidence>
<keyword evidence="1" id="KW-0812">Transmembrane</keyword>
<organism evidence="2 3">
    <name type="scientific">Algoriphagus iocasae</name>
    <dbReference type="NCBI Taxonomy" id="1836499"/>
    <lineage>
        <taxon>Bacteria</taxon>
        <taxon>Pseudomonadati</taxon>
        <taxon>Bacteroidota</taxon>
        <taxon>Cytophagia</taxon>
        <taxon>Cytophagales</taxon>
        <taxon>Cyclobacteriaceae</taxon>
        <taxon>Algoriphagus</taxon>
    </lineage>
</organism>
<dbReference type="AlphaFoldDB" id="A0A841ML75"/>
<feature type="transmembrane region" description="Helical" evidence="1">
    <location>
        <begin position="56"/>
        <end position="76"/>
    </location>
</feature>
<feature type="transmembrane region" description="Helical" evidence="1">
    <location>
        <begin position="12"/>
        <end position="36"/>
    </location>
</feature>
<keyword evidence="3" id="KW-1185">Reference proteome</keyword>
<dbReference type="EMBL" id="JACIJO010000003">
    <property type="protein sequence ID" value="MBB6328190.1"/>
    <property type="molecule type" value="Genomic_DNA"/>
</dbReference>
<sequence>MKNSFNILNQLIKGGIFFLFPLVLLILFFEKAILLIKPIATVIGEKLSLENTIFYTPYLFTIFILLLICILAGFIASKGLGSKMILWIEEHLLSLFPGYKLMKNTLENTAGLNSENNYPVVLAPIDGWVLGFQVDELESGEVVIFIPSAPNTWEGNVIIFKKEEIRQTSIEQKDVNKLLRQLGVNSKEILKGLKIPSK</sequence>
<name>A0A841ML75_9BACT</name>
<evidence type="ECO:0000313" key="3">
    <source>
        <dbReference type="Proteomes" id="UP000588604"/>
    </source>
</evidence>
<comment type="caution">
    <text evidence="2">The sequence shown here is derived from an EMBL/GenBank/DDBJ whole genome shotgun (WGS) entry which is preliminary data.</text>
</comment>